<keyword evidence="1" id="KW-0479">Metal-binding</keyword>
<proteinExistence type="predicted"/>
<dbReference type="Proteomes" id="UP000278907">
    <property type="component" value="Unassembled WGS sequence"/>
</dbReference>
<dbReference type="Gene3D" id="3.30.70.20">
    <property type="match status" value="1"/>
</dbReference>
<name>A0ABX9Q2F4_9BACT</name>
<keyword evidence="3" id="KW-0411">Iron-sulfur</keyword>
<dbReference type="Pfam" id="PF13183">
    <property type="entry name" value="Fer4_8"/>
    <property type="match status" value="1"/>
</dbReference>
<dbReference type="PANTHER" id="PTHR47153">
    <property type="entry name" value="LACTATE UTILIZATION PROTEIN B"/>
    <property type="match status" value="1"/>
</dbReference>
<evidence type="ECO:0000259" key="4">
    <source>
        <dbReference type="PROSITE" id="PS51379"/>
    </source>
</evidence>
<evidence type="ECO:0000313" key="6">
    <source>
        <dbReference type="Proteomes" id="UP000278907"/>
    </source>
</evidence>
<evidence type="ECO:0000256" key="1">
    <source>
        <dbReference type="ARBA" id="ARBA00022723"/>
    </source>
</evidence>
<gene>
    <name evidence="5" type="ORF">D7Y13_43765</name>
</gene>
<evidence type="ECO:0000256" key="3">
    <source>
        <dbReference type="ARBA" id="ARBA00023014"/>
    </source>
</evidence>
<feature type="non-terminal residue" evidence="5">
    <location>
        <position position="139"/>
    </location>
</feature>
<dbReference type="PROSITE" id="PS00198">
    <property type="entry name" value="4FE4S_FER_1"/>
    <property type="match status" value="1"/>
</dbReference>
<organism evidence="5 6">
    <name type="scientific">Corallococcus praedator</name>
    <dbReference type="NCBI Taxonomy" id="2316724"/>
    <lineage>
        <taxon>Bacteria</taxon>
        <taxon>Pseudomonadati</taxon>
        <taxon>Myxococcota</taxon>
        <taxon>Myxococcia</taxon>
        <taxon>Myxococcales</taxon>
        <taxon>Cystobacterineae</taxon>
        <taxon>Myxococcaceae</taxon>
        <taxon>Corallococcus</taxon>
    </lineage>
</organism>
<keyword evidence="2" id="KW-0408">Iron</keyword>
<accession>A0ABX9Q2F4</accession>
<dbReference type="InterPro" id="IPR017896">
    <property type="entry name" value="4Fe4S_Fe-S-bd"/>
</dbReference>
<feature type="domain" description="4Fe-4S ferredoxin-type" evidence="4">
    <location>
        <begin position="39"/>
        <end position="70"/>
    </location>
</feature>
<dbReference type="InterPro" id="IPR017900">
    <property type="entry name" value="4Fe4S_Fe_S_CS"/>
</dbReference>
<feature type="non-terminal residue" evidence="5">
    <location>
        <position position="1"/>
    </location>
</feature>
<dbReference type="RefSeq" id="WP_147452749.1">
    <property type="nucleotide sequence ID" value="NZ_RAWI01001203.1"/>
</dbReference>
<evidence type="ECO:0000313" key="5">
    <source>
        <dbReference type="EMBL" id="RKH78583.1"/>
    </source>
</evidence>
<dbReference type="SUPFAM" id="SSF46548">
    <property type="entry name" value="alpha-helical ferredoxin"/>
    <property type="match status" value="1"/>
</dbReference>
<keyword evidence="6" id="KW-1185">Reference proteome</keyword>
<dbReference type="PANTHER" id="PTHR47153:SF2">
    <property type="entry name" value="LACTATE UTILIZATION PROTEIN B"/>
    <property type="match status" value="1"/>
</dbReference>
<protein>
    <submittedName>
        <fullName evidence="5">Lactate utilization protein</fullName>
    </submittedName>
</protein>
<dbReference type="InterPro" id="IPR004452">
    <property type="entry name" value="LutB/LldF"/>
</dbReference>
<dbReference type="PROSITE" id="PS51379">
    <property type="entry name" value="4FE4S_FER_2"/>
    <property type="match status" value="1"/>
</dbReference>
<sequence>GQRLTSYVHVFGGVALPDDPDGPDYQYVIFLDNGRSKIYQSEYAESLLCIRCGACLNACPVYQNVGGHSYGWVYPGPIGAIITPLLTDIHSAAPLPHASSLCGACKQACPVDIDIPDMLLKLRADLVAEHDTPFSLTAG</sequence>
<dbReference type="EMBL" id="RAWI01001203">
    <property type="protein sequence ID" value="RKH78583.1"/>
    <property type="molecule type" value="Genomic_DNA"/>
</dbReference>
<evidence type="ECO:0000256" key="2">
    <source>
        <dbReference type="ARBA" id="ARBA00023004"/>
    </source>
</evidence>
<comment type="caution">
    <text evidence="5">The sequence shown here is derived from an EMBL/GenBank/DDBJ whole genome shotgun (WGS) entry which is preliminary data.</text>
</comment>
<reference evidence="5 6" key="1">
    <citation type="submission" date="2018-09" db="EMBL/GenBank/DDBJ databases">
        <authorList>
            <person name="Livingstone P.G."/>
            <person name="Whitworth D.E."/>
        </authorList>
    </citation>
    <scope>NUCLEOTIDE SEQUENCE [LARGE SCALE GENOMIC DNA]</scope>
    <source>
        <strain evidence="5 6">CA031B</strain>
    </source>
</reference>